<protein>
    <submittedName>
        <fullName evidence="1">2338_t:CDS:1</fullName>
    </submittedName>
</protein>
<gene>
    <name evidence="1" type="ORF">FMOSSE_LOCUS1119</name>
</gene>
<evidence type="ECO:0000313" key="1">
    <source>
        <dbReference type="EMBL" id="CAG8445188.1"/>
    </source>
</evidence>
<accession>A0A9N8YQ63</accession>
<proteinExistence type="predicted"/>
<name>A0A9N8YQ63_FUNMO</name>
<dbReference type="AlphaFoldDB" id="A0A9N8YQ63"/>
<dbReference type="Proteomes" id="UP000789375">
    <property type="component" value="Unassembled WGS sequence"/>
</dbReference>
<reference evidence="1" key="1">
    <citation type="submission" date="2021-06" db="EMBL/GenBank/DDBJ databases">
        <authorList>
            <person name="Kallberg Y."/>
            <person name="Tangrot J."/>
            <person name="Rosling A."/>
        </authorList>
    </citation>
    <scope>NUCLEOTIDE SEQUENCE</scope>
    <source>
        <strain evidence="1">87-6 pot B 2015</strain>
    </source>
</reference>
<sequence>MSSRTNYHPMYEQLMSSSITYKCTKQQKKAIKFYQKISFKHETLKGILSSPEYLYWINIELFKPIHDVLKDPFIKINYFKIDVLLKLIDALKYLERKKVKKVNNEARINELQNVLLRVIKSLGFTMNIKITVQRFPLENDFDEARSSIVILLRGFISG</sequence>
<comment type="caution">
    <text evidence="1">The sequence shown here is derived from an EMBL/GenBank/DDBJ whole genome shotgun (WGS) entry which is preliminary data.</text>
</comment>
<dbReference type="EMBL" id="CAJVPP010000124">
    <property type="protein sequence ID" value="CAG8445188.1"/>
    <property type="molecule type" value="Genomic_DNA"/>
</dbReference>
<organism evidence="1 2">
    <name type="scientific">Funneliformis mosseae</name>
    <name type="common">Endomycorrhizal fungus</name>
    <name type="synonym">Glomus mosseae</name>
    <dbReference type="NCBI Taxonomy" id="27381"/>
    <lineage>
        <taxon>Eukaryota</taxon>
        <taxon>Fungi</taxon>
        <taxon>Fungi incertae sedis</taxon>
        <taxon>Mucoromycota</taxon>
        <taxon>Glomeromycotina</taxon>
        <taxon>Glomeromycetes</taxon>
        <taxon>Glomerales</taxon>
        <taxon>Glomeraceae</taxon>
        <taxon>Funneliformis</taxon>
    </lineage>
</organism>
<evidence type="ECO:0000313" key="2">
    <source>
        <dbReference type="Proteomes" id="UP000789375"/>
    </source>
</evidence>
<keyword evidence="2" id="KW-1185">Reference proteome</keyword>